<keyword evidence="3" id="KW-0808">Transferase</keyword>
<evidence type="ECO:0000256" key="3">
    <source>
        <dbReference type="ARBA" id="ARBA00022679"/>
    </source>
</evidence>
<keyword evidence="7" id="KW-1185">Reference proteome</keyword>
<dbReference type="Gene3D" id="3.40.640.10">
    <property type="entry name" value="Type I PLP-dependent aspartate aminotransferase-like (Major domain)"/>
    <property type="match status" value="1"/>
</dbReference>
<dbReference type="GO" id="GO:0008483">
    <property type="term" value="F:transaminase activity"/>
    <property type="evidence" value="ECO:0007669"/>
    <property type="project" value="UniProtKB-KW"/>
</dbReference>
<dbReference type="EMBL" id="AP024488">
    <property type="protein sequence ID" value="BCS97769.1"/>
    <property type="molecule type" value="Genomic_DNA"/>
</dbReference>
<evidence type="ECO:0000313" key="6">
    <source>
        <dbReference type="EMBL" id="BCS97769.1"/>
    </source>
</evidence>
<comment type="similarity">
    <text evidence="5">Belongs to the class-III pyridoxal-phosphate-dependent aminotransferase family.</text>
</comment>
<dbReference type="PANTHER" id="PTHR11986:SF79">
    <property type="entry name" value="ACETYLORNITHINE AMINOTRANSFERASE, MITOCHONDRIAL"/>
    <property type="match status" value="1"/>
</dbReference>
<sequence>MDKRAKKATVLKELPISPSTIKRMQQLGHGFLEGHRNGAWIEDPEGNAYLDAATACGTYNLGRCPSTIMAALKDAAASTDQGNFPLISAEKASLAEALAHFAPEGLSCVMFSVVRGESMDFSCKLARGATGRSELISLSGSWFGHTGFAMSLSDRQDKHLYGAMLPDTHTIPWGDLNRAEEAVTRNTAALILEPVQAERQCRPATREYLTALRRVTREQGALLIFDETQTGFGRCGARFACEEMGVTPDILITGEALGAGVFPICATLFTKKIHRFLNSHPLIHLSTFGGSDVGCRVALTALEEYQRIAPWKNALRMGNRIKEELEDLQKAYPELITSVNGMGLLLALTFPSQRKAVAFCRMAKGHGLFVVPGAVSCESVVLRPSLLLTEGESDHLISAVKESLKELKAASADEAS</sequence>
<dbReference type="Proteomes" id="UP001320148">
    <property type="component" value="Chromosome"/>
</dbReference>
<evidence type="ECO:0000256" key="1">
    <source>
        <dbReference type="ARBA" id="ARBA00001933"/>
    </source>
</evidence>
<dbReference type="InterPro" id="IPR005814">
    <property type="entry name" value="Aminotrans_3"/>
</dbReference>
<evidence type="ECO:0000313" key="7">
    <source>
        <dbReference type="Proteomes" id="UP001320148"/>
    </source>
</evidence>
<dbReference type="Gene3D" id="3.90.1150.10">
    <property type="entry name" value="Aspartate Aminotransferase, domain 1"/>
    <property type="match status" value="1"/>
</dbReference>
<name>A0ABN6F6I5_9BACT</name>
<dbReference type="CDD" id="cd00610">
    <property type="entry name" value="OAT_like"/>
    <property type="match status" value="1"/>
</dbReference>
<dbReference type="SUPFAM" id="SSF53383">
    <property type="entry name" value="PLP-dependent transferases"/>
    <property type="match status" value="1"/>
</dbReference>
<accession>A0ABN6F6I5</accession>
<gene>
    <name evidence="6" type="ORF">DSLASN_34010</name>
</gene>
<keyword evidence="4 5" id="KW-0663">Pyridoxal phosphate</keyword>
<keyword evidence="2 6" id="KW-0032">Aminotransferase</keyword>
<proteinExistence type="inferred from homology"/>
<dbReference type="PIRSF" id="PIRSF000521">
    <property type="entry name" value="Transaminase_4ab_Lys_Orn"/>
    <property type="match status" value="1"/>
</dbReference>
<dbReference type="InterPro" id="IPR050103">
    <property type="entry name" value="Class-III_PLP-dep_AT"/>
</dbReference>
<dbReference type="Pfam" id="PF00202">
    <property type="entry name" value="Aminotran_3"/>
    <property type="match status" value="1"/>
</dbReference>
<organism evidence="6 7">
    <name type="scientific">Desulfoluna limicola</name>
    <dbReference type="NCBI Taxonomy" id="2810562"/>
    <lineage>
        <taxon>Bacteria</taxon>
        <taxon>Pseudomonadati</taxon>
        <taxon>Thermodesulfobacteriota</taxon>
        <taxon>Desulfobacteria</taxon>
        <taxon>Desulfobacterales</taxon>
        <taxon>Desulfolunaceae</taxon>
        <taxon>Desulfoluna</taxon>
    </lineage>
</organism>
<comment type="cofactor">
    <cofactor evidence="1">
        <name>pyridoxal 5'-phosphate</name>
        <dbReference type="ChEBI" id="CHEBI:597326"/>
    </cofactor>
</comment>
<reference evidence="6 7" key="1">
    <citation type="submission" date="2021-02" db="EMBL/GenBank/DDBJ databases">
        <title>Complete genome of Desulfoluna sp. strain ASN36.</title>
        <authorList>
            <person name="Takahashi A."/>
            <person name="Kojima H."/>
            <person name="Fukui M."/>
        </authorList>
    </citation>
    <scope>NUCLEOTIDE SEQUENCE [LARGE SCALE GENOMIC DNA]</scope>
    <source>
        <strain evidence="6 7">ASN36</strain>
    </source>
</reference>
<evidence type="ECO:0000256" key="2">
    <source>
        <dbReference type="ARBA" id="ARBA00022576"/>
    </source>
</evidence>
<evidence type="ECO:0000256" key="5">
    <source>
        <dbReference type="RuleBase" id="RU003560"/>
    </source>
</evidence>
<dbReference type="InterPro" id="IPR015424">
    <property type="entry name" value="PyrdxlP-dep_Trfase"/>
</dbReference>
<protein>
    <submittedName>
        <fullName evidence="6">Aspartate aminotransferase family protein</fullName>
    </submittedName>
</protein>
<evidence type="ECO:0000256" key="4">
    <source>
        <dbReference type="ARBA" id="ARBA00022898"/>
    </source>
</evidence>
<dbReference type="RefSeq" id="WP_236889168.1">
    <property type="nucleotide sequence ID" value="NZ_AP024488.1"/>
</dbReference>
<dbReference type="InterPro" id="IPR015421">
    <property type="entry name" value="PyrdxlP-dep_Trfase_major"/>
</dbReference>
<dbReference type="PANTHER" id="PTHR11986">
    <property type="entry name" value="AMINOTRANSFERASE CLASS III"/>
    <property type="match status" value="1"/>
</dbReference>
<dbReference type="InterPro" id="IPR015422">
    <property type="entry name" value="PyrdxlP-dep_Trfase_small"/>
</dbReference>